<accession>A0ABQ3GA04</accession>
<dbReference type="RefSeq" id="WP_189348172.1">
    <property type="nucleotide sequence ID" value="NZ_BMXK01000001.1"/>
</dbReference>
<reference evidence="3" key="1">
    <citation type="journal article" date="2019" name="Int. J. Syst. Evol. Microbiol.">
        <title>The Global Catalogue of Microorganisms (GCM) 10K type strain sequencing project: providing services to taxonomists for standard genome sequencing and annotation.</title>
        <authorList>
            <consortium name="The Broad Institute Genomics Platform"/>
            <consortium name="The Broad Institute Genome Sequencing Center for Infectious Disease"/>
            <person name="Wu L."/>
            <person name="Ma J."/>
        </authorList>
    </citation>
    <scope>NUCLEOTIDE SEQUENCE [LARGE SCALE GENOMIC DNA]</scope>
    <source>
        <strain evidence="3">KCTC 19466</strain>
    </source>
</reference>
<keyword evidence="1" id="KW-1133">Transmembrane helix</keyword>
<gene>
    <name evidence="2" type="ORF">GCM10008096_01250</name>
</gene>
<keyword evidence="1" id="KW-0812">Transmembrane</keyword>
<organism evidence="2 3">
    <name type="scientific">Zhihengliuella salsuginis</name>
    <dbReference type="NCBI Taxonomy" id="578222"/>
    <lineage>
        <taxon>Bacteria</taxon>
        <taxon>Bacillati</taxon>
        <taxon>Actinomycetota</taxon>
        <taxon>Actinomycetes</taxon>
        <taxon>Micrococcales</taxon>
        <taxon>Micrococcaceae</taxon>
        <taxon>Zhihengliuella</taxon>
    </lineage>
</organism>
<proteinExistence type="predicted"/>
<feature type="transmembrane region" description="Helical" evidence="1">
    <location>
        <begin position="75"/>
        <end position="99"/>
    </location>
</feature>
<feature type="transmembrane region" description="Helical" evidence="1">
    <location>
        <begin position="33"/>
        <end position="55"/>
    </location>
</feature>
<evidence type="ECO:0000313" key="3">
    <source>
        <dbReference type="Proteomes" id="UP000642819"/>
    </source>
</evidence>
<dbReference type="EMBL" id="BMXK01000001">
    <property type="protein sequence ID" value="GHC99274.1"/>
    <property type="molecule type" value="Genomic_DNA"/>
</dbReference>
<dbReference type="Proteomes" id="UP000642819">
    <property type="component" value="Unassembled WGS sequence"/>
</dbReference>
<protein>
    <submittedName>
        <fullName evidence="2">Uncharacterized protein</fullName>
    </submittedName>
</protein>
<feature type="transmembrane region" description="Helical" evidence="1">
    <location>
        <begin position="6"/>
        <end position="26"/>
    </location>
</feature>
<keyword evidence="1" id="KW-0472">Membrane</keyword>
<evidence type="ECO:0000256" key="1">
    <source>
        <dbReference type="SAM" id="Phobius"/>
    </source>
</evidence>
<sequence length="354" mass="37185">MGIIAVFGVLLLVVGGAFVAAGVLTYRGAWRPLNAYFPCLGSGILFMGCGILLWGGLAVTTGTLTRGGTRELVSALQWVFSFAGFGAFLLFAAGVFFGCGHLPRRLRPRWMTDADGTTDPVADGGFAVSLPRWSAAATGATLAASRGPLLAPEAVDWLHRNWSGRRWARFGATVAAAPLRALGMVDDDGRAAPEVLLASQPLQSGATTAYIVAFQPCPGAAGPRAAEMILRLGARNAVVLWQEEARQAQQGGLDDDRSLRQRLDALTGYGRRRGVDAAYRVDFVVPEAAGAWIADFLAATGGAGASWRIFLDRDQSLSLTQGGHHGEYVTGSGRTVTAEGLGRKLDATLRAAPA</sequence>
<evidence type="ECO:0000313" key="2">
    <source>
        <dbReference type="EMBL" id="GHC99274.1"/>
    </source>
</evidence>
<name>A0ABQ3GA04_9MICC</name>
<keyword evidence="3" id="KW-1185">Reference proteome</keyword>
<comment type="caution">
    <text evidence="2">The sequence shown here is derived from an EMBL/GenBank/DDBJ whole genome shotgun (WGS) entry which is preliminary data.</text>
</comment>